<dbReference type="AlphaFoldDB" id="A0A914X785"/>
<feature type="chain" id="PRO_5037526809" evidence="1">
    <location>
        <begin position="18"/>
        <end position="128"/>
    </location>
</feature>
<feature type="signal peptide" evidence="1">
    <location>
        <begin position="1"/>
        <end position="17"/>
    </location>
</feature>
<dbReference type="CDD" id="cd00037">
    <property type="entry name" value="CLECT"/>
    <property type="match status" value="1"/>
</dbReference>
<dbReference type="Proteomes" id="UP000887566">
    <property type="component" value="Unplaced"/>
</dbReference>
<dbReference type="WBParaSite" id="PSAMB.scaffold6308size9769.g28270.t1">
    <property type="protein sequence ID" value="PSAMB.scaffold6308size9769.g28270.t1"/>
    <property type="gene ID" value="PSAMB.scaffold6308size9769.g28270"/>
</dbReference>
<accession>A0A914X785</accession>
<dbReference type="InterPro" id="IPR016187">
    <property type="entry name" value="CTDL_fold"/>
</dbReference>
<sequence length="128" mass="14030">MLFSLVILLFTSPPVTALTDLQANCTGADRLYDGTSCYVVVGTATPQDQAKISCNHYQEYAGHLVHIRNGVVQAVVKQVMNSYANTSAYIWTGLQLINSSVATTVSSNWGQYYRNGTFVLPTYLPWAS</sequence>
<evidence type="ECO:0000313" key="3">
    <source>
        <dbReference type="WBParaSite" id="PSAMB.scaffold6308size9769.g28270.t1"/>
    </source>
</evidence>
<organism evidence="2 3">
    <name type="scientific">Plectus sambesii</name>
    <dbReference type="NCBI Taxonomy" id="2011161"/>
    <lineage>
        <taxon>Eukaryota</taxon>
        <taxon>Metazoa</taxon>
        <taxon>Ecdysozoa</taxon>
        <taxon>Nematoda</taxon>
        <taxon>Chromadorea</taxon>
        <taxon>Plectida</taxon>
        <taxon>Plectina</taxon>
        <taxon>Plectoidea</taxon>
        <taxon>Plectidae</taxon>
        <taxon>Plectus</taxon>
    </lineage>
</organism>
<reference evidence="3" key="1">
    <citation type="submission" date="2022-11" db="UniProtKB">
        <authorList>
            <consortium name="WormBaseParasite"/>
        </authorList>
    </citation>
    <scope>IDENTIFICATION</scope>
</reference>
<dbReference type="SUPFAM" id="SSF56436">
    <property type="entry name" value="C-type lectin-like"/>
    <property type="match status" value="1"/>
</dbReference>
<name>A0A914X785_9BILA</name>
<proteinExistence type="predicted"/>
<evidence type="ECO:0000256" key="1">
    <source>
        <dbReference type="SAM" id="SignalP"/>
    </source>
</evidence>
<keyword evidence="1" id="KW-0732">Signal</keyword>
<dbReference type="InterPro" id="IPR016186">
    <property type="entry name" value="C-type_lectin-like/link_sf"/>
</dbReference>
<dbReference type="Gene3D" id="3.10.100.10">
    <property type="entry name" value="Mannose-Binding Protein A, subunit A"/>
    <property type="match status" value="1"/>
</dbReference>
<protein>
    <submittedName>
        <fullName evidence="3">Uncharacterized protein</fullName>
    </submittedName>
</protein>
<evidence type="ECO:0000313" key="2">
    <source>
        <dbReference type="Proteomes" id="UP000887566"/>
    </source>
</evidence>
<keyword evidence="2" id="KW-1185">Reference proteome</keyword>